<accession>A0A0D0GNQ8</accession>
<organism evidence="2 3">
    <name type="scientific">Pedobacter lusitanus</name>
    <dbReference type="NCBI Taxonomy" id="1503925"/>
    <lineage>
        <taxon>Bacteria</taxon>
        <taxon>Pseudomonadati</taxon>
        <taxon>Bacteroidota</taxon>
        <taxon>Sphingobacteriia</taxon>
        <taxon>Sphingobacteriales</taxon>
        <taxon>Sphingobacteriaceae</taxon>
        <taxon>Pedobacter</taxon>
    </lineage>
</organism>
<evidence type="ECO:0000313" key="2">
    <source>
        <dbReference type="EMBL" id="KIO78842.1"/>
    </source>
</evidence>
<keyword evidence="1" id="KW-0812">Transmembrane</keyword>
<keyword evidence="1" id="KW-0472">Membrane</keyword>
<gene>
    <name evidence="2" type="ORF">TH53_01810</name>
</gene>
<sequence length="191" mass="21097">MLFSTKKTNPGFMEQQLKEISVKPNKVAFQAAIVFSLYTLALVFIFKLLHIDTQDDHISVPTRIVSMICTYVPFILAILYAQSRHRTELGGYMSFGRGFSAGFKVAAYSGLFIALLYILYYKVLDRSALDSAVEMALEKAGDDQKAIQGVNMMKPYLAVFIGFGAAITYTIFGLILSLIGAAILKKDNPAV</sequence>
<reference evidence="2 3" key="1">
    <citation type="submission" date="2015-01" db="EMBL/GenBank/DDBJ databases">
        <title>Draft genome sequence of Pedobacter sp. NL19 isolated from sludge of an effluent treatment pond in an abandoned uranium mine.</title>
        <authorList>
            <person name="Santos T."/>
            <person name="Caetano T."/>
            <person name="Covas C."/>
            <person name="Cruz A."/>
            <person name="Mendo S."/>
        </authorList>
    </citation>
    <scope>NUCLEOTIDE SEQUENCE [LARGE SCALE GENOMIC DNA]</scope>
    <source>
        <strain evidence="2 3">NL19</strain>
    </source>
</reference>
<proteinExistence type="predicted"/>
<feature type="transmembrane region" description="Helical" evidence="1">
    <location>
        <begin position="27"/>
        <end position="46"/>
    </location>
</feature>
<comment type="caution">
    <text evidence="2">The sequence shown here is derived from an EMBL/GenBank/DDBJ whole genome shotgun (WGS) entry which is preliminary data.</text>
</comment>
<protein>
    <recommendedName>
        <fullName evidence="4">DUF4199 domain-containing protein</fullName>
    </recommendedName>
</protein>
<dbReference type="EMBL" id="JXRA01000006">
    <property type="protein sequence ID" value="KIO78842.1"/>
    <property type="molecule type" value="Genomic_DNA"/>
</dbReference>
<keyword evidence="3" id="KW-1185">Reference proteome</keyword>
<feature type="transmembrane region" description="Helical" evidence="1">
    <location>
        <begin position="101"/>
        <end position="120"/>
    </location>
</feature>
<dbReference type="Proteomes" id="UP000032049">
    <property type="component" value="Unassembled WGS sequence"/>
</dbReference>
<dbReference type="InterPro" id="IPR025250">
    <property type="entry name" value="DUF4199"/>
</dbReference>
<feature type="transmembrane region" description="Helical" evidence="1">
    <location>
        <begin position="58"/>
        <end position="80"/>
    </location>
</feature>
<evidence type="ECO:0008006" key="4">
    <source>
        <dbReference type="Google" id="ProtNLM"/>
    </source>
</evidence>
<feature type="transmembrane region" description="Helical" evidence="1">
    <location>
        <begin position="156"/>
        <end position="184"/>
    </location>
</feature>
<name>A0A0D0GNQ8_9SPHI</name>
<dbReference type="Pfam" id="PF13858">
    <property type="entry name" value="DUF4199"/>
    <property type="match status" value="1"/>
</dbReference>
<dbReference type="AlphaFoldDB" id="A0A0D0GNQ8"/>
<evidence type="ECO:0000313" key="3">
    <source>
        <dbReference type="Proteomes" id="UP000032049"/>
    </source>
</evidence>
<evidence type="ECO:0000256" key="1">
    <source>
        <dbReference type="SAM" id="Phobius"/>
    </source>
</evidence>
<dbReference type="STRING" id="1503925.TH53_01810"/>
<keyword evidence="1" id="KW-1133">Transmembrane helix</keyword>